<dbReference type="EMBL" id="LAZR01000146">
    <property type="protein sequence ID" value="KKN86539.1"/>
    <property type="molecule type" value="Genomic_DNA"/>
</dbReference>
<organism evidence="1">
    <name type="scientific">marine sediment metagenome</name>
    <dbReference type="NCBI Taxonomy" id="412755"/>
    <lineage>
        <taxon>unclassified sequences</taxon>
        <taxon>metagenomes</taxon>
        <taxon>ecological metagenomes</taxon>
    </lineage>
</organism>
<comment type="caution">
    <text evidence="1">The sequence shown here is derived from an EMBL/GenBank/DDBJ whole genome shotgun (WGS) entry which is preliminary data.</text>
</comment>
<proteinExistence type="predicted"/>
<reference evidence="1" key="1">
    <citation type="journal article" date="2015" name="Nature">
        <title>Complex archaea that bridge the gap between prokaryotes and eukaryotes.</title>
        <authorList>
            <person name="Spang A."/>
            <person name="Saw J.H."/>
            <person name="Jorgensen S.L."/>
            <person name="Zaremba-Niedzwiedzka K."/>
            <person name="Martijn J."/>
            <person name="Lind A.E."/>
            <person name="van Eijk R."/>
            <person name="Schleper C."/>
            <person name="Guy L."/>
            <person name="Ettema T.J."/>
        </authorList>
    </citation>
    <scope>NUCLEOTIDE SEQUENCE</scope>
</reference>
<dbReference type="AlphaFoldDB" id="A0A0F9U4L3"/>
<evidence type="ECO:0000313" key="1">
    <source>
        <dbReference type="EMBL" id="KKN86539.1"/>
    </source>
</evidence>
<name>A0A0F9U4L3_9ZZZZ</name>
<gene>
    <name evidence="1" type="ORF">LCGC14_0267150</name>
</gene>
<protein>
    <submittedName>
        <fullName evidence="1">Uncharacterized protein</fullName>
    </submittedName>
</protein>
<sequence>MTTKYKFNVKQTWKCIKAGLKHVKTLEPWQVRLMQKYYPHLDWWEVYNK</sequence>
<accession>A0A0F9U4L3</accession>